<keyword evidence="3" id="KW-1185">Reference proteome</keyword>
<feature type="signal peptide" evidence="1">
    <location>
        <begin position="1"/>
        <end position="19"/>
    </location>
</feature>
<dbReference type="EMBL" id="JAEHFV010000009">
    <property type="protein sequence ID" value="MBK0371203.1"/>
    <property type="molecule type" value="Genomic_DNA"/>
</dbReference>
<feature type="chain" id="PRO_5037780901" evidence="1">
    <location>
        <begin position="20"/>
        <end position="174"/>
    </location>
</feature>
<organism evidence="2 3">
    <name type="scientific">Flavobacterium agrisoli</name>
    <dbReference type="NCBI Taxonomy" id="2793066"/>
    <lineage>
        <taxon>Bacteria</taxon>
        <taxon>Pseudomonadati</taxon>
        <taxon>Bacteroidota</taxon>
        <taxon>Flavobacteriia</taxon>
        <taxon>Flavobacteriales</taxon>
        <taxon>Flavobacteriaceae</taxon>
        <taxon>Flavobacterium</taxon>
    </lineage>
</organism>
<dbReference type="AlphaFoldDB" id="A0A934PR89"/>
<comment type="caution">
    <text evidence="2">The sequence shown here is derived from an EMBL/GenBank/DDBJ whole genome shotgun (WGS) entry which is preliminary data.</text>
</comment>
<protein>
    <submittedName>
        <fullName evidence="2">DUF4252 domain-containing protein</fullName>
    </submittedName>
</protein>
<sequence length="174" mass="19373">MKKSILSFVLVATTSIFYAQSTLDKYDGMDDVNTILVNKKMFELMSKVHADSNDAQMQNYLNLTKKIDDLKVFSTTNPNVGQEMKITAENYIKTTNLNQLKQIKEGNKIATVYTDSGATNAQVKELFMFVNSPENGESVLMDVKGNFNLNEIGLLIDKMQIPGGAYLKQATGQP</sequence>
<reference evidence="2" key="1">
    <citation type="submission" date="2020-12" db="EMBL/GenBank/DDBJ databases">
        <title>Bacterial novel species Flavobacterium sp. SE-1-e isolated from soil.</title>
        <authorList>
            <person name="Jung H.-Y."/>
        </authorList>
    </citation>
    <scope>NUCLEOTIDE SEQUENCE</scope>
    <source>
        <strain evidence="2">SE-1-e</strain>
    </source>
</reference>
<dbReference type="InterPro" id="IPR025348">
    <property type="entry name" value="DUF4252"/>
</dbReference>
<keyword evidence="1" id="KW-0732">Signal</keyword>
<evidence type="ECO:0000313" key="2">
    <source>
        <dbReference type="EMBL" id="MBK0371203.1"/>
    </source>
</evidence>
<dbReference type="RefSeq" id="WP_200107327.1">
    <property type="nucleotide sequence ID" value="NZ_JAEHFV010000009.1"/>
</dbReference>
<accession>A0A934PR89</accession>
<proteinExistence type="predicted"/>
<evidence type="ECO:0000256" key="1">
    <source>
        <dbReference type="SAM" id="SignalP"/>
    </source>
</evidence>
<dbReference type="Pfam" id="PF14060">
    <property type="entry name" value="DUF4252"/>
    <property type="match status" value="1"/>
</dbReference>
<evidence type="ECO:0000313" key="3">
    <source>
        <dbReference type="Proteomes" id="UP000609172"/>
    </source>
</evidence>
<name>A0A934PR89_9FLAO</name>
<gene>
    <name evidence="2" type="ORF">I5M07_15340</name>
</gene>
<dbReference type="Proteomes" id="UP000609172">
    <property type="component" value="Unassembled WGS sequence"/>
</dbReference>